<sequence length="280" mass="32192">MNTLMKKLLAFEIKHNLRRPARVYVKSPDLKTIYGSFSLDNTSAFENWEALTLAQQTELKQFMHNIDAVNKHIKPESNDVLTEFRLRLPISLIHALNELSIICNKENVELNVYDSIILNIIQQMKISTAKLSNESKTEAFSILEKANIAEYKKIDYSSQIQGIFAELLHIHNKSEKLYEKAKSLFGKDKSYSPKALESMASGESNPSKWLVSCAIDLLLDEEKDVNSLLSKDDLFMLWVKPQLDQNLDNDRIIQRLSHLNLDGLIERTKSYTIYLSDIKI</sequence>
<dbReference type="AlphaFoldDB" id="A0A0W0RZM0"/>
<organism evidence="1 2">
    <name type="scientific">Legionella brunensis</name>
    <dbReference type="NCBI Taxonomy" id="29422"/>
    <lineage>
        <taxon>Bacteria</taxon>
        <taxon>Pseudomonadati</taxon>
        <taxon>Pseudomonadota</taxon>
        <taxon>Gammaproteobacteria</taxon>
        <taxon>Legionellales</taxon>
        <taxon>Legionellaceae</taxon>
        <taxon>Legionella</taxon>
    </lineage>
</organism>
<protein>
    <submittedName>
        <fullName evidence="1">Uncharacterized protein</fullName>
    </submittedName>
</protein>
<proteinExistence type="predicted"/>
<dbReference type="Proteomes" id="UP000054742">
    <property type="component" value="Unassembled WGS sequence"/>
</dbReference>
<dbReference type="EMBL" id="LNXV01000037">
    <property type="protein sequence ID" value="KTC76558.1"/>
    <property type="molecule type" value="Genomic_DNA"/>
</dbReference>
<dbReference type="PATRIC" id="fig|29422.6.peg.3457"/>
<comment type="caution">
    <text evidence="1">The sequence shown here is derived from an EMBL/GenBank/DDBJ whole genome shotgun (WGS) entry which is preliminary data.</text>
</comment>
<reference evidence="1 2" key="1">
    <citation type="submission" date="2015-11" db="EMBL/GenBank/DDBJ databases">
        <title>Genomic analysis of 38 Legionella species identifies large and diverse effector repertoires.</title>
        <authorList>
            <person name="Burstein D."/>
            <person name="Amaro F."/>
            <person name="Zusman T."/>
            <person name="Lifshitz Z."/>
            <person name="Cohen O."/>
            <person name="Gilbert J.A."/>
            <person name="Pupko T."/>
            <person name="Shuman H.A."/>
            <person name="Segal G."/>
        </authorList>
    </citation>
    <scope>NUCLEOTIDE SEQUENCE [LARGE SCALE GENOMIC DNA]</scope>
    <source>
        <strain evidence="1 2">ATCC 43878</strain>
    </source>
</reference>
<keyword evidence="2" id="KW-1185">Reference proteome</keyword>
<name>A0A0W0RZM0_9GAMM</name>
<dbReference type="OrthoDB" id="5635283at2"/>
<gene>
    <name evidence="1" type="ORF">Lbru_3271</name>
</gene>
<accession>A0A0W0RZM0</accession>
<evidence type="ECO:0000313" key="2">
    <source>
        <dbReference type="Proteomes" id="UP000054742"/>
    </source>
</evidence>
<evidence type="ECO:0000313" key="1">
    <source>
        <dbReference type="EMBL" id="KTC76558.1"/>
    </source>
</evidence>